<dbReference type="PANTHER" id="PTHR10344:SF4">
    <property type="entry name" value="UMP-CMP KINASE 2, MITOCHONDRIAL"/>
    <property type="match status" value="1"/>
</dbReference>
<dbReference type="InterPro" id="IPR018094">
    <property type="entry name" value="Thymidylate_kinase"/>
</dbReference>
<protein>
    <recommendedName>
        <fullName evidence="8">Thymidylate kinase</fullName>
        <ecNumber evidence="8">2.7.4.9</ecNumber>
    </recommendedName>
    <alternativeName>
        <fullName evidence="8">dTMP kinase</fullName>
    </alternativeName>
</protein>
<dbReference type="AlphaFoldDB" id="A0A0G0FEY8"/>
<dbReference type="Gene3D" id="3.40.50.300">
    <property type="entry name" value="P-loop containing nucleotide triphosphate hydrolases"/>
    <property type="match status" value="1"/>
</dbReference>
<accession>A0A0G0FEY8</accession>
<dbReference type="Proteomes" id="UP000034508">
    <property type="component" value="Unassembled WGS sequence"/>
</dbReference>
<dbReference type="SUPFAM" id="SSF52540">
    <property type="entry name" value="P-loop containing nucleoside triphosphate hydrolases"/>
    <property type="match status" value="1"/>
</dbReference>
<evidence type="ECO:0000256" key="2">
    <source>
        <dbReference type="ARBA" id="ARBA00022679"/>
    </source>
</evidence>
<dbReference type="GO" id="GO:0006233">
    <property type="term" value="P:dTDP biosynthetic process"/>
    <property type="evidence" value="ECO:0007669"/>
    <property type="project" value="InterPro"/>
</dbReference>
<dbReference type="PATRIC" id="fig|1618331.3.peg.819"/>
<organism evidence="10 11">
    <name type="scientific">Berkelbacteria bacterium GW2011_GWA1_36_9</name>
    <dbReference type="NCBI Taxonomy" id="1618331"/>
    <lineage>
        <taxon>Bacteria</taxon>
        <taxon>Candidatus Berkelbacteria</taxon>
    </lineage>
</organism>
<dbReference type="EMBL" id="LBSM01000017">
    <property type="protein sequence ID" value="KKQ17643.1"/>
    <property type="molecule type" value="Genomic_DNA"/>
</dbReference>
<keyword evidence="3 8" id="KW-0545">Nucleotide biosynthesis</keyword>
<evidence type="ECO:0000256" key="7">
    <source>
        <dbReference type="ARBA" id="ARBA00048743"/>
    </source>
</evidence>
<dbReference type="GO" id="GO:0006227">
    <property type="term" value="P:dUDP biosynthetic process"/>
    <property type="evidence" value="ECO:0007669"/>
    <property type="project" value="TreeGrafter"/>
</dbReference>
<evidence type="ECO:0000256" key="1">
    <source>
        <dbReference type="ARBA" id="ARBA00009776"/>
    </source>
</evidence>
<name>A0A0G0FEY8_9BACT</name>
<dbReference type="GO" id="GO:0005829">
    <property type="term" value="C:cytosol"/>
    <property type="evidence" value="ECO:0007669"/>
    <property type="project" value="TreeGrafter"/>
</dbReference>
<comment type="function">
    <text evidence="8">Phosphorylation of dTMP to form dTDP in both de novo and salvage pathways of dTTP synthesis.</text>
</comment>
<dbReference type="GO" id="GO:0006235">
    <property type="term" value="P:dTTP biosynthetic process"/>
    <property type="evidence" value="ECO:0007669"/>
    <property type="project" value="UniProtKB-UniRule"/>
</dbReference>
<evidence type="ECO:0000256" key="4">
    <source>
        <dbReference type="ARBA" id="ARBA00022741"/>
    </source>
</evidence>
<dbReference type="InterPro" id="IPR027417">
    <property type="entry name" value="P-loop_NTPase"/>
</dbReference>
<evidence type="ECO:0000256" key="8">
    <source>
        <dbReference type="HAMAP-Rule" id="MF_00165"/>
    </source>
</evidence>
<evidence type="ECO:0000259" key="9">
    <source>
        <dbReference type="Pfam" id="PF02223"/>
    </source>
</evidence>
<dbReference type="Pfam" id="PF02223">
    <property type="entry name" value="Thymidylate_kin"/>
    <property type="match status" value="1"/>
</dbReference>
<keyword evidence="2 8" id="KW-0808">Transferase</keyword>
<dbReference type="NCBIfam" id="TIGR00041">
    <property type="entry name" value="DTMP_kinase"/>
    <property type="match status" value="1"/>
</dbReference>
<keyword evidence="6 8" id="KW-0067">ATP-binding</keyword>
<evidence type="ECO:0000256" key="6">
    <source>
        <dbReference type="ARBA" id="ARBA00022840"/>
    </source>
</evidence>
<proteinExistence type="inferred from homology"/>
<comment type="similarity">
    <text evidence="1 8">Belongs to the thymidylate kinase family.</text>
</comment>
<sequence length="213" mass="24127">MEMNRGKYILIEGGDGSGKSTQVELLHEYLLKKGILHVTTVEPGATELGKIYRRIIKGEASTEGLTNIAELFTFLADRAQNIKQIVSPNIESRNWVISDRGFPSTFAYQGYGHGIDLGFIQEANRLAMSVKETNYFPDLTFIIKIDPQLGLEKSTDKSRFERMGTGFHKRVLEGYLAFAKAYEETTIVLPHEINNQSLTHSRIVKILEERFKI</sequence>
<dbReference type="HAMAP" id="MF_00165">
    <property type="entry name" value="Thymidylate_kinase"/>
    <property type="match status" value="1"/>
</dbReference>
<evidence type="ECO:0000313" key="10">
    <source>
        <dbReference type="EMBL" id="KKQ17643.1"/>
    </source>
</evidence>
<gene>
    <name evidence="8" type="primary">tmk</name>
    <name evidence="10" type="ORF">US31_C0017G0037</name>
</gene>
<evidence type="ECO:0000256" key="5">
    <source>
        <dbReference type="ARBA" id="ARBA00022777"/>
    </source>
</evidence>
<dbReference type="CDD" id="cd01672">
    <property type="entry name" value="TMPK"/>
    <property type="match status" value="1"/>
</dbReference>
<dbReference type="EC" id="2.7.4.9" evidence="8"/>
<reference evidence="10 11" key="1">
    <citation type="journal article" date="2015" name="Nature">
        <title>rRNA introns, odd ribosomes, and small enigmatic genomes across a large radiation of phyla.</title>
        <authorList>
            <person name="Brown C.T."/>
            <person name="Hug L.A."/>
            <person name="Thomas B.C."/>
            <person name="Sharon I."/>
            <person name="Castelle C.J."/>
            <person name="Singh A."/>
            <person name="Wilkins M.J."/>
            <person name="Williams K.H."/>
            <person name="Banfield J.F."/>
        </authorList>
    </citation>
    <scope>NUCLEOTIDE SEQUENCE [LARGE SCALE GENOMIC DNA]</scope>
</reference>
<dbReference type="PANTHER" id="PTHR10344">
    <property type="entry name" value="THYMIDYLATE KINASE"/>
    <property type="match status" value="1"/>
</dbReference>
<feature type="binding site" evidence="8">
    <location>
        <begin position="13"/>
        <end position="20"/>
    </location>
    <ligand>
        <name>ATP</name>
        <dbReference type="ChEBI" id="CHEBI:30616"/>
    </ligand>
</feature>
<dbReference type="GO" id="GO:0005524">
    <property type="term" value="F:ATP binding"/>
    <property type="evidence" value="ECO:0007669"/>
    <property type="project" value="UniProtKB-UniRule"/>
</dbReference>
<dbReference type="GO" id="GO:0004798">
    <property type="term" value="F:dTMP kinase activity"/>
    <property type="evidence" value="ECO:0007669"/>
    <property type="project" value="UniProtKB-UniRule"/>
</dbReference>
<keyword evidence="4 8" id="KW-0547">Nucleotide-binding</keyword>
<evidence type="ECO:0000313" key="11">
    <source>
        <dbReference type="Proteomes" id="UP000034508"/>
    </source>
</evidence>
<comment type="caution">
    <text evidence="10">The sequence shown here is derived from an EMBL/GenBank/DDBJ whole genome shotgun (WGS) entry which is preliminary data.</text>
</comment>
<feature type="domain" description="Thymidylate kinase-like" evidence="9">
    <location>
        <begin position="11"/>
        <end position="191"/>
    </location>
</feature>
<evidence type="ECO:0000256" key="3">
    <source>
        <dbReference type="ARBA" id="ARBA00022727"/>
    </source>
</evidence>
<keyword evidence="5 8" id="KW-0418">Kinase</keyword>
<dbReference type="InterPro" id="IPR039430">
    <property type="entry name" value="Thymidylate_kin-like_dom"/>
</dbReference>
<comment type="catalytic activity">
    <reaction evidence="7 8">
        <text>dTMP + ATP = dTDP + ADP</text>
        <dbReference type="Rhea" id="RHEA:13517"/>
        <dbReference type="ChEBI" id="CHEBI:30616"/>
        <dbReference type="ChEBI" id="CHEBI:58369"/>
        <dbReference type="ChEBI" id="CHEBI:63528"/>
        <dbReference type="ChEBI" id="CHEBI:456216"/>
        <dbReference type="EC" id="2.7.4.9"/>
    </reaction>
</comment>